<dbReference type="EMBL" id="QGKR01000226">
    <property type="protein sequence ID" value="PWR07292.1"/>
    <property type="molecule type" value="Genomic_DNA"/>
</dbReference>
<comment type="caution">
    <text evidence="1">The sequence shown here is derived from an EMBL/GenBank/DDBJ whole genome shotgun (WGS) entry which is preliminary data.</text>
</comment>
<reference evidence="1 2" key="1">
    <citation type="submission" date="2018-05" db="EMBL/GenBank/DDBJ databases">
        <title>Micromonospora atacamensis sp. nov., a novel actinobacteria isolated from high altitude Atacama Desert soil.</title>
        <authorList>
            <person name="Carro L."/>
            <person name="Golinska P."/>
            <person name="Klenk H.-P."/>
            <person name="Goodfellow M."/>
        </authorList>
    </citation>
    <scope>NUCLEOTIDE SEQUENCE [LARGE SCALE GENOMIC DNA]</scope>
    <source>
        <strain evidence="1 2">5R2A7</strain>
    </source>
</reference>
<organism evidence="1 2">
    <name type="scientific">Micromonospora acroterricola</name>
    <dbReference type="NCBI Taxonomy" id="2202421"/>
    <lineage>
        <taxon>Bacteria</taxon>
        <taxon>Bacillati</taxon>
        <taxon>Actinomycetota</taxon>
        <taxon>Actinomycetes</taxon>
        <taxon>Micromonosporales</taxon>
        <taxon>Micromonosporaceae</taxon>
        <taxon>Micromonospora</taxon>
    </lineage>
</organism>
<name>A0A317CYF8_9ACTN</name>
<evidence type="ECO:0000313" key="2">
    <source>
        <dbReference type="Proteomes" id="UP000245410"/>
    </source>
</evidence>
<dbReference type="AlphaFoldDB" id="A0A317CYF8"/>
<proteinExistence type="predicted"/>
<dbReference type="Proteomes" id="UP000245410">
    <property type="component" value="Unassembled WGS sequence"/>
</dbReference>
<sequence>MRRRAVLAVALAVVVAAPVVGALQFPGTRDRGEVASPIFGQPTRGDLAGDKGYLRQVRERWLRRFEENALDEGLRGEPHVVWAGRTPAGPAAYVAQRTANNPVVSDPQGDRMVAVAAFVEPTADGPRVMAPESVTDAGTHGNSQAALLGPDRNVLLVLDAGAPVEFSPELRYTADGRIDRTFQPVAFRDGAAVLQVPPQRTKITVALARTPVSMANQVHITNATDILFPDGEDLPQPTFSHTLAGAEEVWGDKDVSEVPAFDAYYDAGGAHTHDRSPLLYIKGATPDGRRLLLQTIQYDDDPARVIVLLARDNGPFTVAASGLVDWKAPLPVQLRLPDEQGILVAAEGAALNYRIGAGKWHDAGRDAALLPDNATEVRVTPANGNASTMTTAP</sequence>
<gene>
    <name evidence="1" type="ORF">DKT68_19715</name>
</gene>
<protein>
    <submittedName>
        <fullName evidence="1">Uncharacterized protein</fullName>
    </submittedName>
</protein>
<keyword evidence="2" id="KW-1185">Reference proteome</keyword>
<accession>A0A317CYF8</accession>
<evidence type="ECO:0000313" key="1">
    <source>
        <dbReference type="EMBL" id="PWR07292.1"/>
    </source>
</evidence>